<name>A0A438D9J4_VITVI</name>
<dbReference type="EMBL" id="QGNW01001726">
    <property type="protein sequence ID" value="RVW32121.1"/>
    <property type="molecule type" value="Genomic_DNA"/>
</dbReference>
<organism evidence="3 4">
    <name type="scientific">Vitis vinifera</name>
    <name type="common">Grape</name>
    <dbReference type="NCBI Taxonomy" id="29760"/>
    <lineage>
        <taxon>Eukaryota</taxon>
        <taxon>Viridiplantae</taxon>
        <taxon>Streptophyta</taxon>
        <taxon>Embryophyta</taxon>
        <taxon>Tracheophyta</taxon>
        <taxon>Spermatophyta</taxon>
        <taxon>Magnoliopsida</taxon>
        <taxon>eudicotyledons</taxon>
        <taxon>Gunneridae</taxon>
        <taxon>Pentapetalae</taxon>
        <taxon>rosids</taxon>
        <taxon>Vitales</taxon>
        <taxon>Vitaceae</taxon>
        <taxon>Viteae</taxon>
        <taxon>Vitis</taxon>
    </lineage>
</organism>
<proteinExistence type="predicted"/>
<evidence type="ECO:0000313" key="4">
    <source>
        <dbReference type="Proteomes" id="UP000288805"/>
    </source>
</evidence>
<dbReference type="Proteomes" id="UP000288805">
    <property type="component" value="Unassembled WGS sequence"/>
</dbReference>
<dbReference type="GO" id="GO:0003723">
    <property type="term" value="F:RNA binding"/>
    <property type="evidence" value="ECO:0007669"/>
    <property type="project" value="InterPro"/>
</dbReference>
<dbReference type="PROSITE" id="PS51375">
    <property type="entry name" value="PPR"/>
    <property type="match status" value="2"/>
</dbReference>
<keyword evidence="1" id="KW-0677">Repeat</keyword>
<protein>
    <submittedName>
        <fullName evidence="3">Pentatricopeptide repeat-containing protein</fullName>
    </submittedName>
</protein>
<dbReference type="NCBIfam" id="TIGR00756">
    <property type="entry name" value="PPR"/>
    <property type="match status" value="1"/>
</dbReference>
<dbReference type="PANTHER" id="PTHR47926">
    <property type="entry name" value="PENTATRICOPEPTIDE REPEAT-CONTAINING PROTEIN"/>
    <property type="match status" value="1"/>
</dbReference>
<dbReference type="InterPro" id="IPR011990">
    <property type="entry name" value="TPR-like_helical_dom_sf"/>
</dbReference>
<feature type="repeat" description="PPR" evidence="2">
    <location>
        <begin position="136"/>
        <end position="170"/>
    </location>
</feature>
<evidence type="ECO:0000256" key="1">
    <source>
        <dbReference type="ARBA" id="ARBA00022737"/>
    </source>
</evidence>
<accession>A0A438D9J4</accession>
<reference evidence="3 4" key="1">
    <citation type="journal article" date="2018" name="PLoS Genet.">
        <title>Population sequencing reveals clonal diversity and ancestral inbreeding in the grapevine cultivar Chardonnay.</title>
        <authorList>
            <person name="Roach M.J."/>
            <person name="Johnson D.L."/>
            <person name="Bohlmann J."/>
            <person name="van Vuuren H.J."/>
            <person name="Jones S.J."/>
            <person name="Pretorius I.S."/>
            <person name="Schmidt S.A."/>
            <person name="Borneman A.R."/>
        </authorList>
    </citation>
    <scope>NUCLEOTIDE SEQUENCE [LARGE SCALE GENOMIC DNA]</scope>
    <source>
        <strain evidence="4">cv. Chardonnay</strain>
        <tissue evidence="3">Leaf</tissue>
    </source>
</reference>
<evidence type="ECO:0000313" key="3">
    <source>
        <dbReference type="EMBL" id="RVW32121.1"/>
    </source>
</evidence>
<dbReference type="AlphaFoldDB" id="A0A438D9J4"/>
<sequence length="234" mass="26713">MHASLQASAYHKNLAKGKFTFPCAIKACLDVLEIKKIHELLFKFGLELDVFMGSALVNCYLKFGLMEHAKVAFEELPIRDVVLWNAMVNGCAQIGYFEMVLETFRRKNDESVVPNVWKCKRIKDALENFEMMRENDIFSWNSIVSVHEQCGDHDGTLRLLDRMLGTGIQPDLVTITTILPTCSHLAALMHGREIHGYMIVSGLGKDGKNIDDVLLKMYLMHNHCLQNPLIYMMY</sequence>
<evidence type="ECO:0000256" key="2">
    <source>
        <dbReference type="PROSITE-ProRule" id="PRU00708"/>
    </source>
</evidence>
<dbReference type="InterPro" id="IPR002885">
    <property type="entry name" value="PPR_rpt"/>
</dbReference>
<comment type="caution">
    <text evidence="3">The sequence shown here is derived from an EMBL/GenBank/DDBJ whole genome shotgun (WGS) entry which is preliminary data.</text>
</comment>
<gene>
    <name evidence="3" type="primary">PCMP-E31_4</name>
    <name evidence="3" type="ORF">CK203_080544</name>
</gene>
<dbReference type="Pfam" id="PF01535">
    <property type="entry name" value="PPR"/>
    <property type="match status" value="2"/>
</dbReference>
<dbReference type="GO" id="GO:0009451">
    <property type="term" value="P:RNA modification"/>
    <property type="evidence" value="ECO:0007669"/>
    <property type="project" value="InterPro"/>
</dbReference>
<feature type="repeat" description="PPR" evidence="2">
    <location>
        <begin position="80"/>
        <end position="114"/>
    </location>
</feature>
<dbReference type="InterPro" id="IPR046960">
    <property type="entry name" value="PPR_At4g14850-like_plant"/>
</dbReference>
<dbReference type="Pfam" id="PF13041">
    <property type="entry name" value="PPR_2"/>
    <property type="match status" value="1"/>
</dbReference>
<dbReference type="PANTHER" id="PTHR47926:SF498">
    <property type="entry name" value="PENTATRICOPEPTIDE REPEAT-CONTAINING PROTEIN"/>
    <property type="match status" value="1"/>
</dbReference>
<dbReference type="Gene3D" id="1.25.40.10">
    <property type="entry name" value="Tetratricopeptide repeat domain"/>
    <property type="match status" value="2"/>
</dbReference>